<evidence type="ECO:0000259" key="2">
    <source>
        <dbReference type="PROSITE" id="PS51746"/>
    </source>
</evidence>
<proteinExistence type="predicted"/>
<dbReference type="SMART" id="SM00331">
    <property type="entry name" value="PP2C_SIG"/>
    <property type="match status" value="1"/>
</dbReference>
<evidence type="ECO:0000256" key="1">
    <source>
        <dbReference type="SAM" id="MobiDB-lite"/>
    </source>
</evidence>
<dbReference type="InterPro" id="IPR036457">
    <property type="entry name" value="PPM-type-like_dom_sf"/>
</dbReference>
<feature type="domain" description="PPM-type phosphatase" evidence="2">
    <location>
        <begin position="87"/>
        <end position="319"/>
    </location>
</feature>
<sequence>MSDENSPNQNFEEYDDSTDSSEEEFIRQQQEKQRLHLPRKSSTILIEKTKPAVLVEDKDIDVTEFDSDDEDLNASHISVYETTEKYNVAISQTRGRRNYNEDRTCAKSIDPSNALFGVFDGHNGHEAATFCRDNIKQIYQDQSFDLTKTFETLHNEVAKTTGAGCTATVVAIKGDEAFFANVGDSPAFVIKSDNSIEKMSYSHKTNDPSEEKMIVENGGVILNLFNTKRVNGQIMVTRSIGDKALHPPLSSTPSLYSIPLNEIKSIVLMSDGVTDALTDLEIRDVLVAESSVVTKAQTIRNIAYKGGSKDNICVVVIEL</sequence>
<dbReference type="Gene3D" id="3.60.40.10">
    <property type="entry name" value="PPM-type phosphatase domain"/>
    <property type="match status" value="1"/>
</dbReference>
<dbReference type="OMA" id="HSTARND"/>
<dbReference type="EMBL" id="KB207112">
    <property type="protein sequence ID" value="ELP84482.1"/>
    <property type="molecule type" value="Genomic_DNA"/>
</dbReference>
<dbReference type="FunFam" id="3.60.40.10:FF:000042">
    <property type="entry name" value="Protein phosphatase domain containing protein"/>
    <property type="match status" value="1"/>
</dbReference>
<gene>
    <name evidence="3" type="ORF">EIN_168870</name>
</gene>
<feature type="compositionally biased region" description="Basic and acidic residues" evidence="1">
    <location>
        <begin position="24"/>
        <end position="34"/>
    </location>
</feature>
<evidence type="ECO:0000313" key="4">
    <source>
        <dbReference type="Proteomes" id="UP000014680"/>
    </source>
</evidence>
<dbReference type="VEuPathDB" id="AmoebaDB:EIN_168870"/>
<dbReference type="RefSeq" id="XP_004183828.1">
    <property type="nucleotide sequence ID" value="XM_004183780.1"/>
</dbReference>
<feature type="region of interest" description="Disordered" evidence="1">
    <location>
        <begin position="1"/>
        <end position="39"/>
    </location>
</feature>
<dbReference type="Proteomes" id="UP000014680">
    <property type="component" value="Unassembled WGS sequence"/>
</dbReference>
<protein>
    <submittedName>
        <fullName evidence="3">Protein phosphatase 2C, putative</fullName>
        <ecNumber evidence="3">3.1.3.16</ecNumber>
    </submittedName>
</protein>
<dbReference type="PANTHER" id="PTHR47992">
    <property type="entry name" value="PROTEIN PHOSPHATASE"/>
    <property type="match status" value="1"/>
</dbReference>
<evidence type="ECO:0000313" key="3">
    <source>
        <dbReference type="EMBL" id="ELP84482.1"/>
    </source>
</evidence>
<dbReference type="InterPro" id="IPR015655">
    <property type="entry name" value="PP2C"/>
</dbReference>
<dbReference type="OrthoDB" id="10264738at2759"/>
<dbReference type="PROSITE" id="PS51746">
    <property type="entry name" value="PPM_2"/>
    <property type="match status" value="1"/>
</dbReference>
<dbReference type="GeneID" id="14883451"/>
<dbReference type="CDD" id="cd00143">
    <property type="entry name" value="PP2Cc"/>
    <property type="match status" value="1"/>
</dbReference>
<feature type="compositionally biased region" description="Acidic residues" evidence="1">
    <location>
        <begin position="12"/>
        <end position="23"/>
    </location>
</feature>
<dbReference type="InterPro" id="IPR001932">
    <property type="entry name" value="PPM-type_phosphatase-like_dom"/>
</dbReference>
<dbReference type="SMART" id="SM00332">
    <property type="entry name" value="PP2Cc"/>
    <property type="match status" value="1"/>
</dbReference>
<feature type="compositionally biased region" description="Polar residues" evidence="1">
    <location>
        <begin position="1"/>
        <end position="11"/>
    </location>
</feature>
<keyword evidence="4" id="KW-1185">Reference proteome</keyword>
<accession>A0A0A1TVL9</accession>
<dbReference type="SUPFAM" id="SSF81606">
    <property type="entry name" value="PP2C-like"/>
    <property type="match status" value="1"/>
</dbReference>
<organism evidence="3 4">
    <name type="scientific">Entamoeba invadens IP1</name>
    <dbReference type="NCBI Taxonomy" id="370355"/>
    <lineage>
        <taxon>Eukaryota</taxon>
        <taxon>Amoebozoa</taxon>
        <taxon>Evosea</taxon>
        <taxon>Archamoebae</taxon>
        <taxon>Mastigamoebida</taxon>
        <taxon>Entamoebidae</taxon>
        <taxon>Entamoeba</taxon>
    </lineage>
</organism>
<dbReference type="AlphaFoldDB" id="A0A0A1TVL9"/>
<dbReference type="GO" id="GO:0004722">
    <property type="term" value="F:protein serine/threonine phosphatase activity"/>
    <property type="evidence" value="ECO:0007669"/>
    <property type="project" value="UniProtKB-EC"/>
</dbReference>
<dbReference type="EC" id="3.1.3.16" evidence="3"/>
<reference evidence="3 4" key="1">
    <citation type="submission" date="2012-10" db="EMBL/GenBank/DDBJ databases">
        <authorList>
            <person name="Zafar N."/>
            <person name="Inman J."/>
            <person name="Hall N."/>
            <person name="Lorenzi H."/>
            <person name="Caler E."/>
        </authorList>
    </citation>
    <scope>NUCLEOTIDE SEQUENCE [LARGE SCALE GENOMIC DNA]</scope>
    <source>
        <strain evidence="3 4">IP1</strain>
    </source>
</reference>
<keyword evidence="3" id="KW-0378">Hydrolase</keyword>
<dbReference type="Pfam" id="PF00481">
    <property type="entry name" value="PP2C"/>
    <property type="match status" value="1"/>
</dbReference>
<name>A0A0A1TVL9_ENTIV</name>
<dbReference type="KEGG" id="eiv:EIN_168870"/>